<gene>
    <name evidence="1" type="ORF">RIL96_05645</name>
</gene>
<dbReference type="RefSeq" id="WP_310548042.1">
    <property type="nucleotide sequence ID" value="NZ_JAVKGR010000004.1"/>
</dbReference>
<name>A0ABU2DRD1_9MICC</name>
<accession>A0ABU2DRD1</accession>
<sequence length="160" mass="16938">MNSPAPMKIGMYLFEKLMTQHSTPVVVTIAPGRVVLATEDRVLADMPAGQLSTKVSKMLKLNELHGPWGKWLLGGLGAAKSPAFTETQVQEIMAAQQMAAHDPQASQLELAHTLWIGKPTTADGSKQGGLRSLSAGEAKLQPRVAPILDAALIAAGVHRA</sequence>
<proteinExistence type="predicted"/>
<keyword evidence="2" id="KW-1185">Reference proteome</keyword>
<dbReference type="Proteomes" id="UP001251870">
    <property type="component" value="Unassembled WGS sequence"/>
</dbReference>
<comment type="caution">
    <text evidence="1">The sequence shown here is derived from an EMBL/GenBank/DDBJ whole genome shotgun (WGS) entry which is preliminary data.</text>
</comment>
<evidence type="ECO:0000313" key="2">
    <source>
        <dbReference type="Proteomes" id="UP001251870"/>
    </source>
</evidence>
<evidence type="ECO:0000313" key="1">
    <source>
        <dbReference type="EMBL" id="MDR8019047.1"/>
    </source>
</evidence>
<dbReference type="EMBL" id="JAVKGR010000004">
    <property type="protein sequence ID" value="MDR8019047.1"/>
    <property type="molecule type" value="Genomic_DNA"/>
</dbReference>
<organism evidence="1 2">
    <name type="scientific">Nesterenkonia aerolata</name>
    <dbReference type="NCBI Taxonomy" id="3074079"/>
    <lineage>
        <taxon>Bacteria</taxon>
        <taxon>Bacillati</taxon>
        <taxon>Actinomycetota</taxon>
        <taxon>Actinomycetes</taxon>
        <taxon>Micrococcales</taxon>
        <taxon>Micrococcaceae</taxon>
        <taxon>Nesterenkonia</taxon>
    </lineage>
</organism>
<reference evidence="1 2" key="1">
    <citation type="submission" date="2023-09" db="EMBL/GenBank/DDBJ databases">
        <title>Description of three actinobacteria isolated from air of manufacturing shop in a pharmaceutical factory.</title>
        <authorList>
            <person name="Zhang D.-F."/>
        </authorList>
    </citation>
    <scope>NUCLEOTIDE SEQUENCE [LARGE SCALE GENOMIC DNA]</scope>
    <source>
        <strain evidence="1 2">LY-0111</strain>
    </source>
</reference>
<protein>
    <submittedName>
        <fullName evidence="1">Uncharacterized protein</fullName>
    </submittedName>
</protein>